<keyword evidence="5 12" id="KW-0812">Transmembrane</keyword>
<evidence type="ECO:0000256" key="4">
    <source>
        <dbReference type="ARBA" id="ARBA00022617"/>
    </source>
</evidence>
<evidence type="ECO:0000256" key="5">
    <source>
        <dbReference type="ARBA" id="ARBA00022692"/>
    </source>
</evidence>
<evidence type="ECO:0000256" key="1">
    <source>
        <dbReference type="ARBA" id="ARBA00001970"/>
    </source>
</evidence>
<feature type="signal peptide" evidence="13">
    <location>
        <begin position="1"/>
        <end position="26"/>
    </location>
</feature>
<evidence type="ECO:0000256" key="7">
    <source>
        <dbReference type="ARBA" id="ARBA00022982"/>
    </source>
</evidence>
<dbReference type="InterPro" id="IPR045150">
    <property type="entry name" value="CYB561D1/2"/>
</dbReference>
<accession>A0ABN9L6D1</accession>
<feature type="transmembrane region" description="Helical" evidence="12">
    <location>
        <begin position="190"/>
        <end position="210"/>
    </location>
</feature>
<keyword evidence="13" id="KW-0732">Signal</keyword>
<feature type="transmembrane region" description="Helical" evidence="12">
    <location>
        <begin position="222"/>
        <end position="246"/>
    </location>
</feature>
<evidence type="ECO:0000256" key="8">
    <source>
        <dbReference type="ARBA" id="ARBA00022989"/>
    </source>
</evidence>
<gene>
    <name evidence="15" type="ORF">RIMI_LOCUS4985594</name>
</gene>
<organism evidence="15 16">
    <name type="scientific">Ranitomeya imitator</name>
    <name type="common">mimic poison frog</name>
    <dbReference type="NCBI Taxonomy" id="111125"/>
    <lineage>
        <taxon>Eukaryota</taxon>
        <taxon>Metazoa</taxon>
        <taxon>Chordata</taxon>
        <taxon>Craniata</taxon>
        <taxon>Vertebrata</taxon>
        <taxon>Euteleostomi</taxon>
        <taxon>Amphibia</taxon>
        <taxon>Batrachia</taxon>
        <taxon>Anura</taxon>
        <taxon>Neobatrachia</taxon>
        <taxon>Hyloidea</taxon>
        <taxon>Dendrobatidae</taxon>
        <taxon>Dendrobatinae</taxon>
        <taxon>Ranitomeya</taxon>
    </lineage>
</organism>
<evidence type="ECO:0000256" key="3">
    <source>
        <dbReference type="ARBA" id="ARBA00022448"/>
    </source>
</evidence>
<feature type="chain" id="PRO_5045668703" description="ascorbate ferrireductase (transmembrane)" evidence="13">
    <location>
        <begin position="27"/>
        <end position="438"/>
    </location>
</feature>
<keyword evidence="4" id="KW-0349">Heme</keyword>
<name>A0ABN9L6D1_9NEOB</name>
<dbReference type="EMBL" id="CAUEEQ010008318">
    <property type="protein sequence ID" value="CAJ0932130.1"/>
    <property type="molecule type" value="Genomic_DNA"/>
</dbReference>
<comment type="caution">
    <text evidence="15">The sequence shown here is derived from an EMBL/GenBank/DDBJ whole genome shotgun (WGS) entry which is preliminary data.</text>
</comment>
<evidence type="ECO:0000259" key="14">
    <source>
        <dbReference type="PROSITE" id="PS50939"/>
    </source>
</evidence>
<protein>
    <recommendedName>
        <fullName evidence="11">ascorbate ferrireductase (transmembrane)</fullName>
        <ecNumber evidence="11">7.2.1.3</ecNumber>
    </recommendedName>
</protein>
<feature type="transmembrane region" description="Helical" evidence="12">
    <location>
        <begin position="147"/>
        <end position="170"/>
    </location>
</feature>
<keyword evidence="9" id="KW-0408">Iron</keyword>
<evidence type="ECO:0000313" key="16">
    <source>
        <dbReference type="Proteomes" id="UP001176940"/>
    </source>
</evidence>
<keyword evidence="8 12" id="KW-1133">Transmembrane helix</keyword>
<dbReference type="EC" id="7.2.1.3" evidence="11"/>
<dbReference type="InterPro" id="IPR006593">
    <property type="entry name" value="Cyt_b561/ferric_Rdtase_TM"/>
</dbReference>
<keyword evidence="6" id="KW-0479">Metal-binding</keyword>
<evidence type="ECO:0000256" key="11">
    <source>
        <dbReference type="ARBA" id="ARBA00024225"/>
    </source>
</evidence>
<dbReference type="SMART" id="SM00665">
    <property type="entry name" value="B561"/>
    <property type="match status" value="1"/>
</dbReference>
<evidence type="ECO:0000256" key="10">
    <source>
        <dbReference type="ARBA" id="ARBA00023136"/>
    </source>
</evidence>
<dbReference type="Pfam" id="PF03188">
    <property type="entry name" value="Cytochrom_B561"/>
    <property type="match status" value="1"/>
</dbReference>
<keyword evidence="3" id="KW-0813">Transport</keyword>
<feature type="transmembrane region" description="Helical" evidence="12">
    <location>
        <begin position="121"/>
        <end position="141"/>
    </location>
</feature>
<dbReference type="Gene3D" id="1.20.120.1770">
    <property type="match status" value="1"/>
</dbReference>
<comment type="subcellular location">
    <subcellularLocation>
        <location evidence="2">Membrane</location>
        <topology evidence="2">Multi-pass membrane protein</topology>
    </subcellularLocation>
</comment>
<dbReference type="PANTHER" id="PTHR15422">
    <property type="entry name" value="OS05G0565100 PROTEIN"/>
    <property type="match status" value="1"/>
</dbReference>
<evidence type="ECO:0000256" key="12">
    <source>
        <dbReference type="SAM" id="Phobius"/>
    </source>
</evidence>
<reference evidence="15" key="1">
    <citation type="submission" date="2023-07" db="EMBL/GenBank/DDBJ databases">
        <authorList>
            <person name="Stuckert A."/>
        </authorList>
    </citation>
    <scope>NUCLEOTIDE SEQUENCE</scope>
</reference>
<evidence type="ECO:0000256" key="9">
    <source>
        <dbReference type="ARBA" id="ARBA00023004"/>
    </source>
</evidence>
<evidence type="ECO:0000256" key="2">
    <source>
        <dbReference type="ARBA" id="ARBA00004141"/>
    </source>
</evidence>
<keyword evidence="10 12" id="KW-0472">Membrane</keyword>
<keyword evidence="7" id="KW-0249">Electron transport</keyword>
<dbReference type="Proteomes" id="UP001176940">
    <property type="component" value="Unassembled WGS sequence"/>
</dbReference>
<proteinExistence type="predicted"/>
<dbReference type="PROSITE" id="PS50939">
    <property type="entry name" value="CYTOCHROME_B561"/>
    <property type="match status" value="1"/>
</dbReference>
<keyword evidence="16" id="KW-1185">Reference proteome</keyword>
<feature type="transmembrane region" description="Helical" evidence="12">
    <location>
        <begin position="267"/>
        <end position="288"/>
    </location>
</feature>
<dbReference type="CDD" id="cd08761">
    <property type="entry name" value="Cyt_b561_CYB561D2_like"/>
    <property type="match status" value="1"/>
</dbReference>
<sequence length="438" mass="48741">MILFALAAAAWHWLLQRCALLSSCTGCEPESRAVTSPLCFPAPRQYKRRAEKQSAALEDRQRLQVQSGAQVTVGDGNLGSLEAIQDPPSQAMPDVSALYAQPGAESPRVPDYWLYKCLRRFSGFVAHVLTLGFTIFLVILARPGTSLFSWHPVFMAAAYCLCMTEAVLLLSPETSPFCPLSRKSKTRLHWLIQLCVPVFAGVGIAFIIWSKNRSELSHLTSWHSLLGGLTLITTCCQAVCGLALLFPRLARVTAVSRLKLYHATWGLLVYLLSTATVLFGLCSDWFQAQIKGPLWYICFALPLYPALVIMNQVLDIYLPKKKALSKTTSMPKVLSTTELPLRNPSRAPLKIKPNYSLFPQWRHTSNDGNQGKHRVTKRGPALSYPMFTLVTSEDIAGSVSHTPIQRCQQESSDEIKFWTLFSDQRSPSRGLIVGRCHT</sequence>
<comment type="cofactor">
    <cofactor evidence="1">
        <name>heme b</name>
        <dbReference type="ChEBI" id="CHEBI:60344"/>
    </cofactor>
</comment>
<evidence type="ECO:0000256" key="13">
    <source>
        <dbReference type="SAM" id="SignalP"/>
    </source>
</evidence>
<dbReference type="PANTHER" id="PTHR15422:SF9">
    <property type="entry name" value="TRANSMEMBRANE REDUCTASE CYB561D1-RELATED"/>
    <property type="match status" value="1"/>
</dbReference>
<feature type="transmembrane region" description="Helical" evidence="12">
    <location>
        <begin position="294"/>
        <end position="318"/>
    </location>
</feature>
<feature type="domain" description="Cytochrome b561" evidence="14">
    <location>
        <begin position="118"/>
        <end position="320"/>
    </location>
</feature>
<evidence type="ECO:0000313" key="15">
    <source>
        <dbReference type="EMBL" id="CAJ0932130.1"/>
    </source>
</evidence>
<evidence type="ECO:0000256" key="6">
    <source>
        <dbReference type="ARBA" id="ARBA00022723"/>
    </source>
</evidence>